<evidence type="ECO:0000256" key="1">
    <source>
        <dbReference type="SAM" id="MobiDB-lite"/>
    </source>
</evidence>
<dbReference type="EMBL" id="JAQQXQ010000002">
    <property type="protein sequence ID" value="MDC8753833.1"/>
    <property type="molecule type" value="Genomic_DNA"/>
</dbReference>
<keyword evidence="3" id="KW-1185">Reference proteome</keyword>
<accession>A0ABT5JM52</accession>
<evidence type="ECO:0000313" key="3">
    <source>
        <dbReference type="Proteomes" id="UP001216558"/>
    </source>
</evidence>
<organism evidence="2 3">
    <name type="scientific">Erythrobacter fulvus</name>
    <dbReference type="NCBI Taxonomy" id="2987523"/>
    <lineage>
        <taxon>Bacteria</taxon>
        <taxon>Pseudomonadati</taxon>
        <taxon>Pseudomonadota</taxon>
        <taxon>Alphaproteobacteria</taxon>
        <taxon>Sphingomonadales</taxon>
        <taxon>Erythrobacteraceae</taxon>
        <taxon>Erythrobacter/Porphyrobacter group</taxon>
        <taxon>Erythrobacter</taxon>
    </lineage>
</organism>
<feature type="compositionally biased region" description="Basic and acidic residues" evidence="1">
    <location>
        <begin position="70"/>
        <end position="79"/>
    </location>
</feature>
<sequence length="195" mass="20765">MEVPDELKADSGIKSHVRDAIRPHLDFIAECKSKGISEAAIYRHLLKKGYSVGSRSGFGAALKFLLKEQQEKGTDRVPDSRLAPSAGSASPHPQAAVPSAEARGANRPEHAASSVTNRFADEITTSGASGCADSPRSASELEAEVVAHRTEGAVGGENAPHREKPPRTSERENHDGPIRSEPSSDAAHSKSWRVE</sequence>
<dbReference type="RefSeq" id="WP_273676456.1">
    <property type="nucleotide sequence ID" value="NZ_JAQQXQ010000002.1"/>
</dbReference>
<comment type="caution">
    <text evidence="2">The sequence shown here is derived from an EMBL/GenBank/DDBJ whole genome shotgun (WGS) entry which is preliminary data.</text>
</comment>
<feature type="region of interest" description="Disordered" evidence="1">
    <location>
        <begin position="70"/>
        <end position="195"/>
    </location>
</feature>
<name>A0ABT5JM52_9SPHN</name>
<feature type="compositionally biased region" description="Polar residues" evidence="1">
    <location>
        <begin position="113"/>
        <end position="128"/>
    </location>
</feature>
<gene>
    <name evidence="2" type="ORF">OIK40_04160</name>
</gene>
<dbReference type="Proteomes" id="UP001216558">
    <property type="component" value="Unassembled WGS sequence"/>
</dbReference>
<feature type="compositionally biased region" description="Basic and acidic residues" evidence="1">
    <location>
        <begin position="159"/>
        <end position="178"/>
    </location>
</feature>
<evidence type="ECO:0000313" key="2">
    <source>
        <dbReference type="EMBL" id="MDC8753833.1"/>
    </source>
</evidence>
<proteinExistence type="predicted"/>
<protein>
    <submittedName>
        <fullName evidence="2">Uncharacterized protein</fullName>
    </submittedName>
</protein>
<reference evidence="2 3" key="1">
    <citation type="submission" date="2022-10" db="EMBL/GenBank/DDBJ databases">
        <title>Erythrobacter sp. sf7 Genome sequencing.</title>
        <authorList>
            <person name="Park S."/>
        </authorList>
    </citation>
    <scope>NUCLEOTIDE SEQUENCE [LARGE SCALE GENOMIC DNA]</scope>
    <source>
        <strain evidence="3">sf7</strain>
    </source>
</reference>